<reference evidence="2" key="1">
    <citation type="submission" date="2022-07" db="EMBL/GenBank/DDBJ databases">
        <title>Gramela sediminis sp. nov., isolated from deep-sea sediment of the Indian Ocean.</title>
        <authorList>
            <person name="Shi H."/>
        </authorList>
    </citation>
    <scope>NUCLEOTIDE SEQUENCE</scope>
    <source>
        <strain evidence="2">GC03-9</strain>
    </source>
</reference>
<evidence type="ECO:0000256" key="1">
    <source>
        <dbReference type="SAM" id="SignalP"/>
    </source>
</evidence>
<name>A0A9X2R8U7_9FLAO</name>
<dbReference type="Pfam" id="PF04338">
    <property type="entry name" value="DUF481"/>
    <property type="match status" value="1"/>
</dbReference>
<dbReference type="InterPro" id="IPR007433">
    <property type="entry name" value="DUF481"/>
</dbReference>
<dbReference type="EMBL" id="JANCNS010000002">
    <property type="protein sequence ID" value="MCP9200483.1"/>
    <property type="molecule type" value="Genomic_DNA"/>
</dbReference>
<keyword evidence="3" id="KW-1185">Reference proteome</keyword>
<organism evidence="2 3">
    <name type="scientific">Christiangramia oceanisediminis</name>
    <dbReference type="NCBI Taxonomy" id="2920386"/>
    <lineage>
        <taxon>Bacteria</taxon>
        <taxon>Pseudomonadati</taxon>
        <taxon>Bacteroidota</taxon>
        <taxon>Flavobacteriia</taxon>
        <taxon>Flavobacteriales</taxon>
        <taxon>Flavobacteriaceae</taxon>
        <taxon>Christiangramia</taxon>
    </lineage>
</organism>
<protein>
    <submittedName>
        <fullName evidence="2">DUF481 domain-containing protein</fullName>
    </submittedName>
</protein>
<dbReference type="AlphaFoldDB" id="A0A9X2R8U7"/>
<feature type="chain" id="PRO_5040751821" evidence="1">
    <location>
        <begin position="22"/>
        <end position="337"/>
    </location>
</feature>
<comment type="caution">
    <text evidence="2">The sequence shown here is derived from an EMBL/GenBank/DDBJ whole genome shotgun (WGS) entry which is preliminary data.</text>
</comment>
<feature type="signal peptide" evidence="1">
    <location>
        <begin position="1"/>
        <end position="21"/>
    </location>
</feature>
<accession>A0A9X2R8U7</accession>
<sequence length="337" mass="38525">MRLLVCSVCMFFFQINLVAQKDSLVFTNNNIMVGEVKALDKGVITIETDYSDSDFKIEWDKVKELYSQSTYLINLTDGRRLNGTISSVDYPDWEIYRITGDTVVVQRDEIVYFKSYEKDFWSRVSASIDADYSFTKANNFNQIGGRANIGYTAPKWWLKASYSILRSNQDNVDPVKRQDGDLSYRAFLKKDWYFSSVISFLSNTEQLLNLRANLKAGMGKYIIHTNVSYLAVEGGISGVNENFENRVSNLNSLEAYAGSELNLYDIGDWSLLTRLIVYPSLTESGRWRIDYVLDTKYDLPLDFYVKAGLTLNYDNQAVEGAADVDYVVQTGIGWEFN</sequence>
<dbReference type="RefSeq" id="WP_241551269.1">
    <property type="nucleotide sequence ID" value="NZ_JANCNS010000002.1"/>
</dbReference>
<proteinExistence type="predicted"/>
<evidence type="ECO:0000313" key="3">
    <source>
        <dbReference type="Proteomes" id="UP001155280"/>
    </source>
</evidence>
<gene>
    <name evidence="2" type="ORF">MKO06_11220</name>
</gene>
<dbReference type="Proteomes" id="UP001155280">
    <property type="component" value="Unassembled WGS sequence"/>
</dbReference>
<keyword evidence="1" id="KW-0732">Signal</keyword>
<evidence type="ECO:0000313" key="2">
    <source>
        <dbReference type="EMBL" id="MCP9200483.1"/>
    </source>
</evidence>